<accession>A0A429Y778</accession>
<organism evidence="1 2">
    <name type="scientific">Siminovitchia acidinfaciens</name>
    <dbReference type="NCBI Taxonomy" id="2321395"/>
    <lineage>
        <taxon>Bacteria</taxon>
        <taxon>Bacillati</taxon>
        <taxon>Bacillota</taxon>
        <taxon>Bacilli</taxon>
        <taxon>Bacillales</taxon>
        <taxon>Bacillaceae</taxon>
        <taxon>Siminovitchia</taxon>
    </lineage>
</organism>
<keyword evidence="2" id="KW-1185">Reference proteome</keyword>
<proteinExistence type="predicted"/>
<gene>
    <name evidence="1" type="ORF">D4T97_001975</name>
</gene>
<name>A0A429Y778_9BACI</name>
<dbReference type="Proteomes" id="UP000287156">
    <property type="component" value="Unassembled WGS sequence"/>
</dbReference>
<sequence length="90" mass="10654">MVKKQQGYEDWKIITLIRELFGYEREVFPSNIHLESDDLGGFSQVWLAQGEHFDRSLIIVNALGDFLFFQVLQVTGIYLKSFFYYCSEQF</sequence>
<dbReference type="EMBL" id="QYTV02000001">
    <property type="protein sequence ID" value="RST77280.1"/>
    <property type="molecule type" value="Genomic_DNA"/>
</dbReference>
<dbReference type="AlphaFoldDB" id="A0A429Y778"/>
<evidence type="ECO:0000313" key="1">
    <source>
        <dbReference type="EMBL" id="RST77280.1"/>
    </source>
</evidence>
<evidence type="ECO:0000313" key="2">
    <source>
        <dbReference type="Proteomes" id="UP000287156"/>
    </source>
</evidence>
<protein>
    <submittedName>
        <fullName evidence="1">Uncharacterized protein</fullName>
    </submittedName>
</protein>
<comment type="caution">
    <text evidence="1">The sequence shown here is derived from an EMBL/GenBank/DDBJ whole genome shotgun (WGS) entry which is preliminary data.</text>
</comment>
<reference evidence="1" key="1">
    <citation type="submission" date="2018-12" db="EMBL/GenBank/DDBJ databases">
        <authorList>
            <person name="Sun L."/>
            <person name="Chen Z."/>
        </authorList>
    </citation>
    <scope>NUCLEOTIDE SEQUENCE [LARGE SCALE GENOMIC DNA]</scope>
    <source>
        <strain evidence="1">3-2-2</strain>
    </source>
</reference>